<dbReference type="GO" id="GO:0015418">
    <property type="term" value="F:ABC-type quaternary ammonium compound transporting activity"/>
    <property type="evidence" value="ECO:0007669"/>
    <property type="project" value="UniProtKB-EC"/>
</dbReference>
<dbReference type="InterPro" id="IPR050093">
    <property type="entry name" value="ABC_SmlMolc_Importer"/>
</dbReference>
<keyword evidence="5" id="KW-0764">Sulfate transport</keyword>
<dbReference type="PANTHER" id="PTHR42781">
    <property type="entry name" value="SPERMIDINE/PUTRESCINE IMPORT ATP-BINDING PROTEIN POTA"/>
    <property type="match status" value="1"/>
</dbReference>
<dbReference type="Gene3D" id="3.40.50.300">
    <property type="entry name" value="P-loop containing nucleotide triphosphate hydrolases"/>
    <property type="match status" value="1"/>
</dbReference>
<dbReference type="Pfam" id="PF00005">
    <property type="entry name" value="ABC_tran"/>
    <property type="match status" value="1"/>
</dbReference>
<dbReference type="InterPro" id="IPR013611">
    <property type="entry name" value="Transp-assoc_OB_typ2"/>
</dbReference>
<dbReference type="FunFam" id="3.40.50.300:FF:000425">
    <property type="entry name" value="Probable ABC transporter, ATP-binding subunit"/>
    <property type="match status" value="1"/>
</dbReference>
<evidence type="ECO:0000256" key="1">
    <source>
        <dbReference type="ARBA" id="ARBA00022448"/>
    </source>
</evidence>
<evidence type="ECO:0000259" key="7">
    <source>
        <dbReference type="PROSITE" id="PS50893"/>
    </source>
</evidence>
<dbReference type="PROSITE" id="PS50893">
    <property type="entry name" value="ABC_TRANSPORTER_2"/>
    <property type="match status" value="1"/>
</dbReference>
<dbReference type="Proteomes" id="UP000094296">
    <property type="component" value="Unassembled WGS sequence"/>
</dbReference>
<feature type="domain" description="ABC transporter" evidence="7">
    <location>
        <begin position="3"/>
        <end position="233"/>
    </location>
</feature>
<dbReference type="InterPro" id="IPR005666">
    <property type="entry name" value="Sulph_transpt1"/>
</dbReference>
<organism evidence="8 9">
    <name type="scientific">Desulfuribacillus alkaliarsenatis</name>
    <dbReference type="NCBI Taxonomy" id="766136"/>
    <lineage>
        <taxon>Bacteria</taxon>
        <taxon>Bacillati</taxon>
        <taxon>Bacillota</taxon>
        <taxon>Desulfuribacillia</taxon>
        <taxon>Desulfuribacillales</taxon>
        <taxon>Desulfuribacillaceae</taxon>
        <taxon>Desulfuribacillus</taxon>
    </lineage>
</organism>
<dbReference type="GO" id="GO:0015419">
    <property type="term" value="F:ABC-type sulfate transporter activity"/>
    <property type="evidence" value="ECO:0007669"/>
    <property type="project" value="InterPro"/>
</dbReference>
<dbReference type="InterPro" id="IPR027417">
    <property type="entry name" value="P-loop_NTPase"/>
</dbReference>
<dbReference type="InterPro" id="IPR003593">
    <property type="entry name" value="AAA+_ATPase"/>
</dbReference>
<comment type="caution">
    <text evidence="8">The sequence shown here is derived from an EMBL/GenBank/DDBJ whole genome shotgun (WGS) entry which is preliminary data.</text>
</comment>
<proteinExistence type="predicted"/>
<evidence type="ECO:0000313" key="9">
    <source>
        <dbReference type="Proteomes" id="UP000094296"/>
    </source>
</evidence>
<dbReference type="GO" id="GO:0005524">
    <property type="term" value="F:ATP binding"/>
    <property type="evidence" value="ECO:0007669"/>
    <property type="project" value="UniProtKB-KW"/>
</dbReference>
<accession>A0A1E5G116</accession>
<dbReference type="EC" id="7.6.2.9" evidence="6"/>
<keyword evidence="2" id="KW-0547">Nucleotide-binding</keyword>
<dbReference type="NCBIfam" id="TIGR00968">
    <property type="entry name" value="3a0106s01"/>
    <property type="match status" value="1"/>
</dbReference>
<evidence type="ECO:0000256" key="4">
    <source>
        <dbReference type="ARBA" id="ARBA00022967"/>
    </source>
</evidence>
<dbReference type="GO" id="GO:0016887">
    <property type="term" value="F:ATP hydrolysis activity"/>
    <property type="evidence" value="ECO:0007669"/>
    <property type="project" value="InterPro"/>
</dbReference>
<dbReference type="PANTHER" id="PTHR42781:SF4">
    <property type="entry name" value="SPERMIDINE_PUTRESCINE IMPORT ATP-BINDING PROTEIN POTA"/>
    <property type="match status" value="1"/>
</dbReference>
<evidence type="ECO:0000256" key="6">
    <source>
        <dbReference type="ARBA" id="ARBA00066388"/>
    </source>
</evidence>
<dbReference type="STRING" id="766136.BHF68_07610"/>
<dbReference type="EMBL" id="MIJE01000031">
    <property type="protein sequence ID" value="OEF96510.1"/>
    <property type="molecule type" value="Genomic_DNA"/>
</dbReference>
<keyword evidence="3" id="KW-0067">ATP-binding</keyword>
<dbReference type="SMART" id="SM00382">
    <property type="entry name" value="AAA"/>
    <property type="match status" value="1"/>
</dbReference>
<dbReference type="OrthoDB" id="9802264at2"/>
<dbReference type="SUPFAM" id="SSF50331">
    <property type="entry name" value="MOP-like"/>
    <property type="match status" value="1"/>
</dbReference>
<dbReference type="PROSITE" id="PS00211">
    <property type="entry name" value="ABC_TRANSPORTER_1"/>
    <property type="match status" value="1"/>
</dbReference>
<keyword evidence="9" id="KW-1185">Reference proteome</keyword>
<evidence type="ECO:0000256" key="2">
    <source>
        <dbReference type="ARBA" id="ARBA00022741"/>
    </source>
</evidence>
<evidence type="ECO:0000313" key="8">
    <source>
        <dbReference type="EMBL" id="OEF96510.1"/>
    </source>
</evidence>
<dbReference type="InterPro" id="IPR003439">
    <property type="entry name" value="ABC_transporter-like_ATP-bd"/>
</dbReference>
<gene>
    <name evidence="8" type="ORF">BHF68_07610</name>
</gene>
<name>A0A1E5G116_9FIRM</name>
<dbReference type="AlphaFoldDB" id="A0A1E5G116"/>
<dbReference type="InterPro" id="IPR008995">
    <property type="entry name" value="Mo/tungstate-bd_C_term_dom"/>
</dbReference>
<dbReference type="InterPro" id="IPR017871">
    <property type="entry name" value="ABC_transporter-like_CS"/>
</dbReference>
<dbReference type="SUPFAM" id="SSF52540">
    <property type="entry name" value="P-loop containing nucleoside triphosphate hydrolases"/>
    <property type="match status" value="1"/>
</dbReference>
<evidence type="ECO:0000256" key="3">
    <source>
        <dbReference type="ARBA" id="ARBA00022840"/>
    </source>
</evidence>
<dbReference type="GO" id="GO:0043190">
    <property type="term" value="C:ATP-binding cassette (ABC) transporter complex"/>
    <property type="evidence" value="ECO:0007669"/>
    <property type="project" value="InterPro"/>
</dbReference>
<sequence>MHVIVRNLNKKFGSFHAAKDVSFDIKKGKLIGLLGPSGGGKTTILRMLAGLEIPCSGDILFHGKSVINSAPQERGIGFVFQNYALFRHMTVFQNIAFGLTIQKKDKKTIANKVNALLELTGLQGLENRYPHQLSGGQRQRVAFARALAPEPQLLLLDEPFAAIDAKVRKELRTWLKEMIQRLGITSIFVTHDQEEAIEIADEIIIINQGRVEQVGTPMQIYKHPRSAFVANFIGESNTIRNIEEWKGFSKFTGLGAAMVRPENVEVLTHEEVVRADTLPRGVVSNVIFKGSNWQVEVNIEGTTVLAYRPLEKKEISVGEEVNVVIHQLHFFDEDKANIVKTSFNKSTHKPLAIYI</sequence>
<keyword evidence="4" id="KW-1278">Translocase</keyword>
<protein>
    <recommendedName>
        <fullName evidence="6">ABC-type quaternary amine transporter</fullName>
        <ecNumber evidence="6">7.6.2.9</ecNumber>
    </recommendedName>
</protein>
<reference evidence="8 9" key="1">
    <citation type="submission" date="2016-09" db="EMBL/GenBank/DDBJ databases">
        <title>Draft genome sequence for the type strain of Desulfuribacillus alkaliarsenatis AHT28, an obligately anaerobic, sulfidogenic bacterium isolated from Russian soda lake sediments.</title>
        <authorList>
            <person name="Abin C.A."/>
            <person name="Hollibaugh J.T."/>
        </authorList>
    </citation>
    <scope>NUCLEOTIDE SEQUENCE [LARGE SCALE GENOMIC DNA]</scope>
    <source>
        <strain evidence="8 9">AHT28</strain>
    </source>
</reference>
<evidence type="ECO:0000256" key="5">
    <source>
        <dbReference type="ARBA" id="ARBA00023032"/>
    </source>
</evidence>
<keyword evidence="1" id="KW-0813">Transport</keyword>
<dbReference type="RefSeq" id="WP_069643519.1">
    <property type="nucleotide sequence ID" value="NZ_MIJE01000031.1"/>
</dbReference>
<dbReference type="Pfam" id="PF08402">
    <property type="entry name" value="TOBE_2"/>
    <property type="match status" value="1"/>
</dbReference>